<feature type="region of interest" description="Disordered" evidence="1">
    <location>
        <begin position="229"/>
        <end position="248"/>
    </location>
</feature>
<keyword evidence="2" id="KW-1185">Reference proteome</keyword>
<dbReference type="InParanoid" id="A0A7F5RG09"/>
<feature type="compositionally biased region" description="Basic and acidic residues" evidence="1">
    <location>
        <begin position="191"/>
        <end position="205"/>
    </location>
</feature>
<dbReference type="KEGG" id="apln:108741484"/>
<dbReference type="Pfam" id="PF16009">
    <property type="entry name" value="DUF4779"/>
    <property type="match status" value="1"/>
</dbReference>
<reference evidence="3" key="1">
    <citation type="submission" date="2025-08" db="UniProtKB">
        <authorList>
            <consortium name="RefSeq"/>
        </authorList>
    </citation>
    <scope>IDENTIFICATION</scope>
    <source>
        <tissue evidence="3">Entire body</tissue>
    </source>
</reference>
<name>A0A7F5RG09_AGRPL</name>
<feature type="compositionally biased region" description="Polar residues" evidence="1">
    <location>
        <begin position="121"/>
        <end position="133"/>
    </location>
</feature>
<feature type="compositionally biased region" description="Basic residues" evidence="1">
    <location>
        <begin position="135"/>
        <end position="145"/>
    </location>
</feature>
<feature type="region of interest" description="Disordered" evidence="1">
    <location>
        <begin position="120"/>
        <end position="219"/>
    </location>
</feature>
<dbReference type="AlphaFoldDB" id="A0A7F5RG09"/>
<evidence type="ECO:0000313" key="3">
    <source>
        <dbReference type="RefSeq" id="XP_025834825.1"/>
    </source>
</evidence>
<organism evidence="2 3">
    <name type="scientific">Agrilus planipennis</name>
    <name type="common">Emerald ash borer</name>
    <name type="synonym">Agrilus marcopoli</name>
    <dbReference type="NCBI Taxonomy" id="224129"/>
    <lineage>
        <taxon>Eukaryota</taxon>
        <taxon>Metazoa</taxon>
        <taxon>Ecdysozoa</taxon>
        <taxon>Arthropoda</taxon>
        <taxon>Hexapoda</taxon>
        <taxon>Insecta</taxon>
        <taxon>Pterygota</taxon>
        <taxon>Neoptera</taxon>
        <taxon>Endopterygota</taxon>
        <taxon>Coleoptera</taxon>
        <taxon>Polyphaga</taxon>
        <taxon>Elateriformia</taxon>
        <taxon>Buprestoidea</taxon>
        <taxon>Buprestidae</taxon>
        <taxon>Agrilinae</taxon>
        <taxon>Agrilus</taxon>
    </lineage>
</organism>
<dbReference type="InterPro" id="IPR031959">
    <property type="entry name" value="DUF4779"/>
</dbReference>
<gene>
    <name evidence="3" type="primary">LOC108741484</name>
</gene>
<protein>
    <submittedName>
        <fullName evidence="3">Uncharacterized protein LOC108741484</fullName>
    </submittedName>
</protein>
<evidence type="ECO:0000313" key="2">
    <source>
        <dbReference type="Proteomes" id="UP000192223"/>
    </source>
</evidence>
<dbReference type="OrthoDB" id="6620482at2759"/>
<dbReference type="GeneID" id="108741484"/>
<proteinExistence type="predicted"/>
<evidence type="ECO:0000256" key="1">
    <source>
        <dbReference type="SAM" id="MobiDB-lite"/>
    </source>
</evidence>
<accession>A0A7F5RG09</accession>
<dbReference type="RefSeq" id="XP_025834825.1">
    <property type="nucleotide sequence ID" value="XM_025979040.1"/>
</dbReference>
<dbReference type="Proteomes" id="UP000192223">
    <property type="component" value="Unplaced"/>
</dbReference>
<sequence length="344" mass="39745">MFHVHPYLHANQPLSQLQHHHRYFWWRRCSRADVDGTDEASSTTSSSAHTAHTSMSTKFIKVYRINNYRIRATDFQEAHGHNIEGEKKFVQAENSGKFNEAAGEKKTQTDAAKFSDENFHKQQGGSTVDTGKNTAYKKGHHKAGFHKSYNKDESGSESSFFDDGSDEGGHVYRNNQKGQYGDQAAHQKHGGHLDDRRFENEKENRGAYSKGDMYHKDYDDRKAHDTKKYYDGHEKVEKTGVNDNHALRGDKGYYEEKHIPYTHHHPQVPHVSHDPHVPHVPYHTHDYVRPLPAEKTITIYEDPRVYVKGAAHDRAQGDRSNIKLDIRPPPPAYHYDDPAYDYYY</sequence>